<feature type="compositionally biased region" description="Basic residues" evidence="7">
    <location>
        <begin position="1022"/>
        <end position="1031"/>
    </location>
</feature>
<feature type="region of interest" description="Disordered" evidence="7">
    <location>
        <begin position="617"/>
        <end position="774"/>
    </location>
</feature>
<evidence type="ECO:0000256" key="7">
    <source>
        <dbReference type="SAM" id="MobiDB-lite"/>
    </source>
</evidence>
<protein>
    <recommendedName>
        <fullName evidence="8">Protein kinase domain-containing protein</fullName>
    </recommendedName>
</protein>
<comment type="caution">
    <text evidence="9">The sequence shown here is derived from an EMBL/GenBank/DDBJ whole genome shotgun (WGS) entry which is preliminary data.</text>
</comment>
<dbReference type="Proteomes" id="UP001165080">
    <property type="component" value="Unassembled WGS sequence"/>
</dbReference>
<feature type="region of interest" description="Disordered" evidence="7">
    <location>
        <begin position="103"/>
        <end position="137"/>
    </location>
</feature>
<evidence type="ECO:0000256" key="1">
    <source>
        <dbReference type="ARBA" id="ARBA00022527"/>
    </source>
</evidence>
<dbReference type="InterPro" id="IPR017441">
    <property type="entry name" value="Protein_kinase_ATP_BS"/>
</dbReference>
<feature type="compositionally biased region" description="Low complexity" evidence="7">
    <location>
        <begin position="116"/>
        <end position="125"/>
    </location>
</feature>
<evidence type="ECO:0000313" key="9">
    <source>
        <dbReference type="EMBL" id="GLC52148.1"/>
    </source>
</evidence>
<feature type="compositionally biased region" description="Low complexity" evidence="7">
    <location>
        <begin position="734"/>
        <end position="757"/>
    </location>
</feature>
<evidence type="ECO:0000256" key="4">
    <source>
        <dbReference type="ARBA" id="ARBA00022777"/>
    </source>
</evidence>
<feature type="compositionally biased region" description="Low complexity" evidence="7">
    <location>
        <begin position="629"/>
        <end position="639"/>
    </location>
</feature>
<feature type="binding site" evidence="6">
    <location>
        <position position="979"/>
    </location>
    <ligand>
        <name>ATP</name>
        <dbReference type="ChEBI" id="CHEBI:30616"/>
    </ligand>
</feature>
<dbReference type="PANTHER" id="PTHR44329">
    <property type="entry name" value="SERINE/THREONINE-PROTEIN KINASE TNNI3K-RELATED"/>
    <property type="match status" value="1"/>
</dbReference>
<keyword evidence="1" id="KW-0723">Serine/threonine-protein kinase</keyword>
<organism evidence="9 10">
    <name type="scientific">Pleodorina starrii</name>
    <dbReference type="NCBI Taxonomy" id="330485"/>
    <lineage>
        <taxon>Eukaryota</taxon>
        <taxon>Viridiplantae</taxon>
        <taxon>Chlorophyta</taxon>
        <taxon>core chlorophytes</taxon>
        <taxon>Chlorophyceae</taxon>
        <taxon>CS clade</taxon>
        <taxon>Chlamydomonadales</taxon>
        <taxon>Volvocaceae</taxon>
        <taxon>Pleodorina</taxon>
    </lineage>
</organism>
<evidence type="ECO:0000259" key="8">
    <source>
        <dbReference type="PROSITE" id="PS50011"/>
    </source>
</evidence>
<feature type="compositionally biased region" description="Basic and acidic residues" evidence="7">
    <location>
        <begin position="1009"/>
        <end position="1021"/>
    </location>
</feature>
<dbReference type="PROSITE" id="PS00108">
    <property type="entry name" value="PROTEIN_KINASE_ST"/>
    <property type="match status" value="1"/>
</dbReference>
<feature type="compositionally biased region" description="Low complexity" evidence="7">
    <location>
        <begin position="360"/>
        <end position="373"/>
    </location>
</feature>
<keyword evidence="4" id="KW-0418">Kinase</keyword>
<keyword evidence="10" id="KW-1185">Reference proteome</keyword>
<dbReference type="InterPro" id="IPR011009">
    <property type="entry name" value="Kinase-like_dom_sf"/>
</dbReference>
<evidence type="ECO:0000313" key="10">
    <source>
        <dbReference type="Proteomes" id="UP001165080"/>
    </source>
</evidence>
<dbReference type="InterPro" id="IPR000719">
    <property type="entry name" value="Prot_kinase_dom"/>
</dbReference>
<name>A0A9W6BHZ9_9CHLO</name>
<feature type="compositionally biased region" description="Basic and acidic residues" evidence="7">
    <location>
        <begin position="1104"/>
        <end position="1113"/>
    </location>
</feature>
<feature type="region of interest" description="Disordered" evidence="7">
    <location>
        <begin position="1076"/>
        <end position="1129"/>
    </location>
</feature>
<dbReference type="Pfam" id="PF00069">
    <property type="entry name" value="Pkinase"/>
    <property type="match status" value="1"/>
</dbReference>
<feature type="region of interest" description="Disordered" evidence="7">
    <location>
        <begin position="986"/>
        <end position="1042"/>
    </location>
</feature>
<feature type="domain" description="Protein kinase" evidence="8">
    <location>
        <begin position="952"/>
        <end position="1477"/>
    </location>
</feature>
<sequence>MRLYGLTPDDTDAHVLHLVQLAARAGPSVAGGLHSADGGLLPGHCFTLSASAATDTGSPYLLSQSTHSSGYSWKADRGEAQQQQQQPLTLLEQALSSKTPAVFHFQGPTKTPPTGKPGAAANAGSPPAPAPPPPPVPLDCSAELGALHSSETVVFAAVPLLYGKRLLGALWMAVAADSSSGSAAAPSSQLRQAARSQALLGNGPALEQLGLSASMALALAASGDIEYVSWLSGCVRRLAGCTNLHTLVACVCSMLSKHVRLRFHADAAVQSALVPEPDSQVAFMLCPEINRLAGPANSGGGGGGSLGSCRQLKAHSSARDLLMSAHSSSWVNTAAAAAVQPGQGLVQHPRNTTRVPQPLPQQQQQQRQQQLQQQLAARVPPLLVAIQRWQPEREALEGSSTPRTARFLAAAGAGGPASAMLSLPVLFMSAKAFQLSHTLLSRLVGGARKRQPAVEQQQVPTGIIVADTARHMADVRQPSRDVCMLIGSKGAVTGTIWQQQQQPGGSGSIGSAGMGIHTVLDQSGGRSGPASLLLLAMEVAEGGCMLGLYVAFPTLMPQPLLVAARDSCEQLLRQMLVDLVRHKLQTPELGPDLDTLRAGVPGSYVSVSRVRDHVDRLQPPMDSLGAGPAAAAATAAATASERLVPQPQVPTPRQDLEAALSQRMAAWNAQGSRQGQGGCGLGSPAHGQSGGSGQKASGGGGGVGKEIEAPPPAAISPTLSRSRLTQGSLRTPSLTAEPVATAATARASSLLLDSPSPGGAEAQDTGASDKEGGAPRAAYAAANLIFARSSWAAGAAPASPSSHLAPTTSAASGPAAACLEVAAEPSSTGTQHIGGGGGGLLMTYNACLVRSGGGPSCGGNMGSAGGGCASPVMLDSNAEGACHQEGQFTHQQQAALMTVHGVDDTVGMRGMMGALVESIMTTLRVSASEVAELSSHGGDLAHTRAVEGLDDLHLSEVLGHGASGVVLRGTLGTVPVAVKLMEMPDVDQDSDHEDGQDGDQDGELSAAAPREHKAEGASRSRDHSRRCRHHQQLQQPQPLTMLTLEEPLVKSLTSMAATGSSGASAELMRAAGIQQDLTPPPHRQQQQVRGKQEPQHPQQQQEQEQAHCGDSRRNWPWRQQQRTESEEMRARRNMLRNAMELAVMRLVSHVCIVQAFAVYDNVYLERLPAASSAAGDIILRRLGPHHKEDTGGSPICTAIVQELCDCGTLADVLADRNFPALVISAGGGSASTSGSKGAHPHPSGTRRGRAAAAADCGRKEIDMRGVYLTLLEIALALKHLHSRRLVHRDVKPANILLKSSPGDPRGWTCKLADFGFALVLDQQDKVADAKDECNKPPQSPGGGLPLFLPGTGTGTGSFSSGSNGAGGRTWFTIQAQASGTVTHMAPEAVLKNSRIDASVDIFALGIIFWELVCGRGQRPYRHLEPAAIPAAVVAGLRPVFGADVPAPYRKMAQACWAQEPHRRPRAADVVSFIKSQLAGMTTD</sequence>
<accession>A0A9W6BHZ9</accession>
<keyword evidence="2" id="KW-0808">Transferase</keyword>
<dbReference type="GO" id="GO:0005524">
    <property type="term" value="F:ATP binding"/>
    <property type="evidence" value="ECO:0007669"/>
    <property type="project" value="UniProtKB-UniRule"/>
</dbReference>
<dbReference type="EMBL" id="BRXU01000005">
    <property type="protein sequence ID" value="GLC52148.1"/>
    <property type="molecule type" value="Genomic_DNA"/>
</dbReference>
<evidence type="ECO:0000256" key="5">
    <source>
        <dbReference type="ARBA" id="ARBA00022840"/>
    </source>
</evidence>
<evidence type="ECO:0000256" key="3">
    <source>
        <dbReference type="ARBA" id="ARBA00022741"/>
    </source>
</evidence>
<feature type="region of interest" description="Disordered" evidence="7">
    <location>
        <begin position="1227"/>
        <end position="1248"/>
    </location>
</feature>
<dbReference type="PROSITE" id="PS00107">
    <property type="entry name" value="PROTEIN_KINASE_ATP"/>
    <property type="match status" value="1"/>
</dbReference>
<dbReference type="GO" id="GO:0004674">
    <property type="term" value="F:protein serine/threonine kinase activity"/>
    <property type="evidence" value="ECO:0007669"/>
    <property type="project" value="UniProtKB-KW"/>
</dbReference>
<feature type="region of interest" description="Disordered" evidence="7">
    <location>
        <begin position="346"/>
        <end position="373"/>
    </location>
</feature>
<dbReference type="PROSITE" id="PS50011">
    <property type="entry name" value="PROTEIN_KINASE_DOM"/>
    <property type="match status" value="1"/>
</dbReference>
<gene>
    <name evidence="9" type="primary">PLEST003845</name>
    <name evidence="9" type="ORF">PLESTB_000588100</name>
</gene>
<evidence type="ECO:0000256" key="2">
    <source>
        <dbReference type="ARBA" id="ARBA00022679"/>
    </source>
</evidence>
<proteinExistence type="predicted"/>
<keyword evidence="5 6" id="KW-0067">ATP-binding</keyword>
<feature type="compositionally biased region" description="Pro residues" evidence="7">
    <location>
        <begin position="126"/>
        <end position="137"/>
    </location>
</feature>
<dbReference type="Gene3D" id="1.10.510.10">
    <property type="entry name" value="Transferase(Phosphotransferase) domain 1"/>
    <property type="match status" value="1"/>
</dbReference>
<feature type="compositionally biased region" description="Gly residues" evidence="7">
    <location>
        <begin position="688"/>
        <end position="704"/>
    </location>
</feature>
<dbReference type="PANTHER" id="PTHR44329:SF214">
    <property type="entry name" value="PROTEIN KINASE DOMAIN-CONTAINING PROTEIN"/>
    <property type="match status" value="1"/>
</dbReference>
<dbReference type="SUPFAM" id="SSF56112">
    <property type="entry name" value="Protein kinase-like (PK-like)"/>
    <property type="match status" value="1"/>
</dbReference>
<dbReference type="Pfam" id="PF07714">
    <property type="entry name" value="PK_Tyr_Ser-Thr"/>
    <property type="match status" value="1"/>
</dbReference>
<dbReference type="InterPro" id="IPR001245">
    <property type="entry name" value="Ser-Thr/Tyr_kinase_cat_dom"/>
</dbReference>
<reference evidence="9 10" key="1">
    <citation type="journal article" date="2023" name="Commun. Biol.">
        <title>Reorganization of the ancestral sex-determining regions during the evolution of trioecy in Pleodorina starrii.</title>
        <authorList>
            <person name="Takahashi K."/>
            <person name="Suzuki S."/>
            <person name="Kawai-Toyooka H."/>
            <person name="Yamamoto K."/>
            <person name="Hamaji T."/>
            <person name="Ootsuki R."/>
            <person name="Yamaguchi H."/>
            <person name="Kawachi M."/>
            <person name="Higashiyama T."/>
            <person name="Nozaki H."/>
        </authorList>
    </citation>
    <scope>NUCLEOTIDE SEQUENCE [LARGE SCALE GENOMIC DNA]</scope>
    <source>
        <strain evidence="9 10">NIES-4479</strain>
    </source>
</reference>
<feature type="compositionally biased region" description="Polar residues" evidence="7">
    <location>
        <begin position="717"/>
        <end position="733"/>
    </location>
</feature>
<evidence type="ECO:0000256" key="6">
    <source>
        <dbReference type="PROSITE-ProRule" id="PRU10141"/>
    </source>
</evidence>
<feature type="compositionally biased region" description="Acidic residues" evidence="7">
    <location>
        <begin position="986"/>
        <end position="1002"/>
    </location>
</feature>
<dbReference type="InterPro" id="IPR051681">
    <property type="entry name" value="Ser/Thr_Kinases-Pseudokinases"/>
</dbReference>
<dbReference type="InterPro" id="IPR008271">
    <property type="entry name" value="Ser/Thr_kinase_AS"/>
</dbReference>
<keyword evidence="3 6" id="KW-0547">Nucleotide-binding</keyword>
<dbReference type="SMART" id="SM00220">
    <property type="entry name" value="S_TKc"/>
    <property type="match status" value="1"/>
</dbReference>